<evidence type="ECO:0000313" key="3">
    <source>
        <dbReference type="Proteomes" id="UP000021315"/>
    </source>
</evidence>
<gene>
    <name evidence="2" type="ORF">AW06_001302</name>
</gene>
<evidence type="ECO:0000256" key="1">
    <source>
        <dbReference type="SAM" id="SignalP"/>
    </source>
</evidence>
<keyword evidence="3" id="KW-1185">Reference proteome</keyword>
<dbReference type="AlphaFoldDB" id="A0A080M8Q8"/>
<evidence type="ECO:0000313" key="2">
    <source>
        <dbReference type="EMBL" id="KFB77608.1"/>
    </source>
</evidence>
<comment type="caution">
    <text evidence="2">The sequence shown here is derived from an EMBL/GenBank/DDBJ whole genome shotgun (WGS) entry which is preliminary data.</text>
</comment>
<name>A0A080M8Q8_9PROT</name>
<accession>A0A080M8Q8</accession>
<reference evidence="2" key="1">
    <citation type="submission" date="2014-02" db="EMBL/GenBank/DDBJ databases">
        <title>Expanding our view of genomic diversity in Candidatus Accumulibacter clades.</title>
        <authorList>
            <person name="Skennerton C.T."/>
            <person name="Barr J.J."/>
            <person name="Slater F.R."/>
            <person name="Bond P.L."/>
            <person name="Tyson G.W."/>
        </authorList>
    </citation>
    <scope>NUCLEOTIDE SEQUENCE [LARGE SCALE GENOMIC DNA]</scope>
</reference>
<protein>
    <submittedName>
        <fullName evidence="2">Uncharacterized protein</fullName>
    </submittedName>
</protein>
<feature type="chain" id="PRO_5001750813" evidence="1">
    <location>
        <begin position="25"/>
        <end position="168"/>
    </location>
</feature>
<keyword evidence="1" id="KW-0732">Signal</keyword>
<dbReference type="Proteomes" id="UP000021315">
    <property type="component" value="Unassembled WGS sequence"/>
</dbReference>
<feature type="signal peptide" evidence="1">
    <location>
        <begin position="1"/>
        <end position="24"/>
    </location>
</feature>
<organism evidence="2 3">
    <name type="scientific">Candidatus Accumulibacter cognatus</name>
    <dbReference type="NCBI Taxonomy" id="2954383"/>
    <lineage>
        <taxon>Bacteria</taxon>
        <taxon>Pseudomonadati</taxon>
        <taxon>Pseudomonadota</taxon>
        <taxon>Betaproteobacteria</taxon>
        <taxon>Candidatus Accumulibacter</taxon>
    </lineage>
</organism>
<proteinExistence type="predicted"/>
<sequence>MKRRLLGWLAALTLCAIWSGTAMAYGRVVVGGFYGGHGRVDYYGGWQGYHGGWRGAYWGPGAGFYIGAPAYWGGWPYAYSYGYIPYATSYAVAPTVYVEQPVEGAPLPAQSHPDPPSVAGNAGSPPTFWFYCTQPAGYYPYVRDCSQAWIRVLPQADTSVKTRPKLAQ</sequence>
<dbReference type="STRING" id="1453999.AW06_001302"/>
<dbReference type="EMBL" id="JDST02000021">
    <property type="protein sequence ID" value="KFB77608.1"/>
    <property type="molecule type" value="Genomic_DNA"/>
</dbReference>